<feature type="domain" description="Beta/gamma crystallin 'Greek key'" evidence="4">
    <location>
        <begin position="854"/>
        <end position="900"/>
    </location>
</feature>
<dbReference type="PANTHER" id="PTHR11818">
    <property type="entry name" value="BETA/GAMMA CRYSTALLIN"/>
    <property type="match status" value="1"/>
</dbReference>
<dbReference type="InterPro" id="IPR001064">
    <property type="entry name" value="Beta/gamma_crystallin"/>
</dbReference>
<dbReference type="InterPro" id="IPR011024">
    <property type="entry name" value="G_crystallin-like"/>
</dbReference>
<evidence type="ECO:0000313" key="6">
    <source>
        <dbReference type="Proteomes" id="UP000694567"/>
    </source>
</evidence>
<keyword evidence="2" id="KW-0677">Repeat</keyword>
<feature type="domain" description="Beta/gamma crystallin 'Greek key'" evidence="4">
    <location>
        <begin position="1273"/>
        <end position="1313"/>
    </location>
</feature>
<feature type="compositionally biased region" description="Basic and acidic residues" evidence="3">
    <location>
        <begin position="315"/>
        <end position="326"/>
    </location>
</feature>
<dbReference type="Gene3D" id="2.80.10.50">
    <property type="match status" value="1"/>
</dbReference>
<reference evidence="5" key="2">
    <citation type="submission" date="2025-09" db="UniProtKB">
        <authorList>
            <consortium name="Ensembl"/>
        </authorList>
    </citation>
    <scope>IDENTIFICATION</scope>
</reference>
<evidence type="ECO:0000256" key="3">
    <source>
        <dbReference type="SAM" id="MobiDB-lite"/>
    </source>
</evidence>
<dbReference type="PROSITE" id="PS50915">
    <property type="entry name" value="CRYSTALLIN_BETA_GAMMA"/>
    <property type="match status" value="8"/>
</dbReference>
<feature type="domain" description="Beta/gamma crystallin 'Greek key'" evidence="4">
    <location>
        <begin position="1314"/>
        <end position="1355"/>
    </location>
</feature>
<dbReference type="Pfam" id="PF00652">
    <property type="entry name" value="Ricin_B_lectin"/>
    <property type="match status" value="1"/>
</dbReference>
<feature type="domain" description="Beta/gamma crystallin 'Greek key'" evidence="4">
    <location>
        <begin position="1136"/>
        <end position="1178"/>
    </location>
</feature>
<dbReference type="PROSITE" id="PS50231">
    <property type="entry name" value="RICIN_B_LECTIN"/>
    <property type="match status" value="1"/>
</dbReference>
<reference evidence="5" key="1">
    <citation type="submission" date="2025-08" db="UniProtKB">
        <authorList>
            <consortium name="Ensembl"/>
        </authorList>
    </citation>
    <scope>IDENTIFICATION</scope>
</reference>
<evidence type="ECO:0000259" key="4">
    <source>
        <dbReference type="PROSITE" id="PS50915"/>
    </source>
</evidence>
<feature type="compositionally biased region" description="Polar residues" evidence="3">
    <location>
        <begin position="137"/>
        <end position="152"/>
    </location>
</feature>
<proteinExistence type="inferred from homology"/>
<feature type="compositionally biased region" description="Polar residues" evidence="3">
    <location>
        <begin position="62"/>
        <end position="79"/>
    </location>
</feature>
<dbReference type="Pfam" id="PF00030">
    <property type="entry name" value="Crystall"/>
    <property type="match status" value="6"/>
</dbReference>
<dbReference type="Ensembl" id="ENSBOBT00000009422.1">
    <property type="protein sequence ID" value="ENSBOBP00000009191.1"/>
    <property type="gene ID" value="ENSBOBG00000005741.1"/>
</dbReference>
<organism evidence="5 6">
    <name type="scientific">Bubo bubo</name>
    <name type="common">Eurasian eagle-owl</name>
    <name type="synonym">Strix bubo</name>
    <dbReference type="NCBI Taxonomy" id="30461"/>
    <lineage>
        <taxon>Eukaryota</taxon>
        <taxon>Metazoa</taxon>
        <taxon>Chordata</taxon>
        <taxon>Craniata</taxon>
        <taxon>Vertebrata</taxon>
        <taxon>Euteleostomi</taxon>
        <taxon>Archelosauria</taxon>
        <taxon>Archosauria</taxon>
        <taxon>Dinosauria</taxon>
        <taxon>Saurischia</taxon>
        <taxon>Theropoda</taxon>
        <taxon>Coelurosauria</taxon>
        <taxon>Aves</taxon>
        <taxon>Neognathae</taxon>
        <taxon>Neoaves</taxon>
        <taxon>Telluraves</taxon>
        <taxon>Strigiformes</taxon>
        <taxon>Strigidae</taxon>
        <taxon>Bubo</taxon>
    </lineage>
</organism>
<dbReference type="SMART" id="SM00247">
    <property type="entry name" value="XTALbg"/>
    <property type="match status" value="6"/>
</dbReference>
<protein>
    <submittedName>
        <fullName evidence="5">Crystallin beta-gamma domain containing 1</fullName>
    </submittedName>
</protein>
<dbReference type="SMART" id="SM00458">
    <property type="entry name" value="RICIN"/>
    <property type="match status" value="1"/>
</dbReference>
<accession>A0A8C0F0Z5</accession>
<dbReference type="PANTHER" id="PTHR11818:SF2">
    <property type="entry name" value="BETA_GAMMA CRYSTALLIN DOMAIN-CONTAINING PROTEIN 1"/>
    <property type="match status" value="1"/>
</dbReference>
<feature type="domain" description="Beta/gamma crystallin 'Greek key'" evidence="4">
    <location>
        <begin position="1224"/>
        <end position="1267"/>
    </location>
</feature>
<dbReference type="Gene3D" id="2.60.20.10">
    <property type="entry name" value="Crystallins"/>
    <property type="match status" value="6"/>
</dbReference>
<feature type="compositionally biased region" description="Basic and acidic residues" evidence="3">
    <location>
        <begin position="340"/>
        <end position="355"/>
    </location>
</feature>
<dbReference type="CDD" id="cd23464">
    <property type="entry name" value="beta-trefoil_Ricin_CRYBG1"/>
    <property type="match status" value="1"/>
</dbReference>
<feature type="domain" description="Beta/gamma crystallin 'Greek key'" evidence="4">
    <location>
        <begin position="955"/>
        <end position="997"/>
    </location>
</feature>
<dbReference type="InterPro" id="IPR035992">
    <property type="entry name" value="Ricin_B-like_lectins"/>
</dbReference>
<feature type="domain" description="Beta/gamma crystallin 'Greek key'" evidence="4">
    <location>
        <begin position="997"/>
        <end position="1044"/>
    </location>
</feature>
<feature type="compositionally biased region" description="Polar residues" evidence="3">
    <location>
        <begin position="508"/>
        <end position="518"/>
    </location>
</feature>
<name>A0A8C0F0Z5_BUBBB</name>
<feature type="compositionally biased region" description="Basic and acidic residues" evidence="3">
    <location>
        <begin position="465"/>
        <end position="481"/>
    </location>
</feature>
<dbReference type="InterPro" id="IPR050252">
    <property type="entry name" value="Beta/Gamma-Crystallin"/>
</dbReference>
<feature type="region of interest" description="Disordered" evidence="3">
    <location>
        <begin position="504"/>
        <end position="524"/>
    </location>
</feature>
<feature type="compositionally biased region" description="Polar residues" evidence="3">
    <location>
        <begin position="423"/>
        <end position="433"/>
    </location>
</feature>
<evidence type="ECO:0000256" key="1">
    <source>
        <dbReference type="ARBA" id="ARBA00009646"/>
    </source>
</evidence>
<evidence type="ECO:0000256" key="2">
    <source>
        <dbReference type="ARBA" id="ARBA00022737"/>
    </source>
</evidence>
<evidence type="ECO:0000313" key="5">
    <source>
        <dbReference type="Ensembl" id="ENSBOBP00000009191.1"/>
    </source>
</evidence>
<dbReference type="Proteomes" id="UP000694567">
    <property type="component" value="Unplaced"/>
</dbReference>
<feature type="region of interest" description="Disordered" evidence="3">
    <location>
        <begin position="247"/>
        <end position="268"/>
    </location>
</feature>
<feature type="region of interest" description="Disordered" evidence="3">
    <location>
        <begin position="380"/>
        <end position="483"/>
    </location>
</feature>
<dbReference type="SUPFAM" id="SSF50370">
    <property type="entry name" value="Ricin B-like lectins"/>
    <property type="match status" value="1"/>
</dbReference>
<comment type="similarity">
    <text evidence="1">Belongs to the beta/gamma-crystallin family.</text>
</comment>
<feature type="domain" description="Beta/gamma crystallin 'Greek key'" evidence="4">
    <location>
        <begin position="1045"/>
        <end position="1087"/>
    </location>
</feature>
<feature type="compositionally biased region" description="Basic residues" evidence="3">
    <location>
        <begin position="1"/>
        <end position="16"/>
    </location>
</feature>
<keyword evidence="6" id="KW-1185">Reference proteome</keyword>
<feature type="compositionally biased region" description="Polar residues" evidence="3">
    <location>
        <begin position="380"/>
        <end position="392"/>
    </location>
</feature>
<feature type="region of interest" description="Disordered" evidence="3">
    <location>
        <begin position="1"/>
        <end position="176"/>
    </location>
</feature>
<dbReference type="InterPro" id="IPR000772">
    <property type="entry name" value="Ricin_B_lectin"/>
</dbReference>
<sequence>MDKKSTNKRSGKRRKSQSSSDIPNGERNQTETTAKEESVFEDDVPSEVFSDKIINSERKAKSPQQTPERNSSSPGNNQDLKVGSAHKGASKTEADKGKQQISNTTPARRRSYKKNQSDGVPISPTGLKGQVKDYSSKRQPIPSSESNPMTKRTSVEKGSIPVAFGEDSLESPKVSLADKTEDTALVFAEGRNETKAVKHGNGSDGRAFLRTDGIKNGDLLIKDVTLYHFASCSPAKPKNVELNFKAPTNQDSLESEQDTLEKPVNKTNSNIANKISLFENKCANQSQRPPDIPASKNSTVPSTFVGRAKLKFGKLPKESEQPDKTLNKQSSRQKLFENGTPEKESTAELKGKNEEGSASYEDIGKTTELKVKAAISLFNQSSKIDASSNSMKQPDPELTTAKKESSPFKLSSHSPSKSEDVQDTSYQRNNTNTEFHRSEEEMLPNTEVLSPCNDDKYPLPSHQFSRSELKNTENGDKKAKPGDLSFAALQYDDSSQDSILISEHSIDTQKSPGKTCNGSAEDDSIFDSPSDMKKFAETIKNLDSLVCLPQKKKRSKLPKSPAPHFAMPPIHEDNLEKVFDPTVFTFGLGLRREKTQDLLPAQQIKMQSLETIARVRPKRASTEQSIIFKALQSCNREEPAFTQEINGKENIDGTDGEIKRSRLEKSSLFSSLLSSTSKEKFFNPSVTSVNNTTTFTTDSSGMPPLQQDASEPFVTPQKSESLSDMKFPSFVEKYMQADSAKKELSLQMPHYGNPEKSFSSWLGTSRYESNVPTGLLDVDVSILKRLSYSGCKMSSTDFFAISRNGQSKINPRPGKLVIHCESDYQKNGIEVFHDVLDCSSWVLSPTILVKVIRGCWILYEKPNFEGPSIPLEEGELELPDIWGTGTSEEQNECKSLKPAVIGSIRHVVKDYRVCRIDLYTEPEGLGIVTSFFDDTEETGVFGTTQKTCSIKVHWGIWLIYEEPGFQGVPLMLEPGEYPNLAFWEKKEAYIRSMRPLKMVIIYEKPFFEGRHVEIESEVFMLDDKESEEKTRLPLTSVGSMKVLGGLWVAYEKPGFEGHQYLLEEGAYRDWTDWGGYDEELQSLRPIVGDFTSSHMIMYSEKDFGSKGSNINVLGIIANLKDTGYGLRTQSINVLSGVWVAYENPEFTGEQYILAKGLYPSIEAWGGKNCKISSVQPIIMVRSSFYTCFVQLFSEPEFKGNCQIFEKNTRCIDSFAVKSSKILDGSCIVYDQEEFTGNQYVLEEGIYPDLTAMGCSPQAVLKSLRIINIELSEPCIALFEKVGFQGKKIEFSTEVLNLQFLGYSPRIASVQVLGGIWIIYEHSNYRGRQMLLSPTEIPDWYKVSGYCQIGSLRPLLQKRVYFRLRNRETGKFMSADGNLDNLNLLRIQVAEDADSDDQIWVYQDGFIRCQMAEDCCLTIVGNLITPGSKLGLSFERNEDKQYWHISADGRIYSKMKPKLVLDIKGGTQYDRDHVVVNTVNEEKLTQCWEPLVV</sequence>
<feature type="region of interest" description="Disordered" evidence="3">
    <location>
        <begin position="280"/>
        <end position="362"/>
    </location>
</feature>
<dbReference type="SUPFAM" id="SSF49695">
    <property type="entry name" value="gamma-Crystallin-like"/>
    <property type="match status" value="3"/>
</dbReference>